<comment type="similarity">
    <text evidence="2">Belongs to the PC-esterase family. CASD1 subfamily.</text>
</comment>
<evidence type="ECO:0000256" key="4">
    <source>
        <dbReference type="ARBA" id="ARBA00022692"/>
    </source>
</evidence>
<feature type="transmembrane region" description="Helical" evidence="9">
    <location>
        <begin position="459"/>
        <end position="479"/>
    </location>
</feature>
<feature type="compositionally biased region" description="Basic and acidic residues" evidence="8">
    <location>
        <begin position="998"/>
        <end position="1012"/>
    </location>
</feature>
<keyword evidence="3" id="KW-0808">Transferase</keyword>
<dbReference type="PANTHER" id="PTHR13533:SF1">
    <property type="entry name" value="N-ACETYLNEURAMINATE 9-O-ACETYLTRANSFERASE"/>
    <property type="match status" value="1"/>
</dbReference>
<comment type="subcellular location">
    <subcellularLocation>
        <location evidence="1">Membrane</location>
        <topology evidence="1">Multi-pass membrane protein</topology>
    </subcellularLocation>
</comment>
<reference evidence="12" key="1">
    <citation type="submission" date="2022-10" db="EMBL/GenBank/DDBJ databases">
        <title>Culturing micro-colonial fungi from biological soil crusts in the Mojave desert and describing Neophaeococcomyces mojavensis, and introducing the new genera and species Taxawa tesnikishii.</title>
        <authorList>
            <person name="Kurbessoian T."/>
            <person name="Stajich J.E."/>
        </authorList>
    </citation>
    <scope>NUCLEOTIDE SEQUENCE</scope>
    <source>
        <strain evidence="12">TK_1</strain>
    </source>
</reference>
<evidence type="ECO:0000256" key="1">
    <source>
        <dbReference type="ARBA" id="ARBA00004141"/>
    </source>
</evidence>
<feature type="transmembrane region" description="Helical" evidence="9">
    <location>
        <begin position="600"/>
        <end position="617"/>
    </location>
</feature>
<dbReference type="InterPro" id="IPR057106">
    <property type="entry name" value="NXPE4_C"/>
</dbReference>
<feature type="compositionally biased region" description="Basic and acidic residues" evidence="8">
    <location>
        <begin position="782"/>
        <end position="797"/>
    </location>
</feature>
<dbReference type="Pfam" id="PF24536">
    <property type="entry name" value="NXPE4_C"/>
    <property type="match status" value="1"/>
</dbReference>
<evidence type="ECO:0000256" key="3">
    <source>
        <dbReference type="ARBA" id="ARBA00022679"/>
    </source>
</evidence>
<evidence type="ECO:0000259" key="10">
    <source>
        <dbReference type="Pfam" id="PF07779"/>
    </source>
</evidence>
<comment type="caution">
    <text evidence="12">The sequence shown here is derived from an EMBL/GenBank/DDBJ whole genome shotgun (WGS) entry which is preliminary data.</text>
</comment>
<keyword evidence="6 9" id="KW-0472">Membrane</keyword>
<proteinExistence type="inferred from homology"/>
<feature type="transmembrane region" description="Helical" evidence="9">
    <location>
        <begin position="15"/>
        <end position="33"/>
    </location>
</feature>
<feature type="domain" description="Cas1p 10 TM acyl transferase" evidence="10">
    <location>
        <begin position="359"/>
        <end position="778"/>
    </location>
</feature>
<evidence type="ECO:0000256" key="5">
    <source>
        <dbReference type="ARBA" id="ARBA00022989"/>
    </source>
</evidence>
<feature type="transmembrane region" description="Helical" evidence="9">
    <location>
        <begin position="518"/>
        <end position="537"/>
    </location>
</feature>
<keyword evidence="5 9" id="KW-1133">Transmembrane helix</keyword>
<feature type="transmembrane region" description="Helical" evidence="9">
    <location>
        <begin position="638"/>
        <end position="658"/>
    </location>
</feature>
<organism evidence="12 13">
    <name type="scientific">Coniosporium apollinis</name>
    <dbReference type="NCBI Taxonomy" id="61459"/>
    <lineage>
        <taxon>Eukaryota</taxon>
        <taxon>Fungi</taxon>
        <taxon>Dikarya</taxon>
        <taxon>Ascomycota</taxon>
        <taxon>Pezizomycotina</taxon>
        <taxon>Dothideomycetes</taxon>
        <taxon>Dothideomycetes incertae sedis</taxon>
        <taxon>Coniosporium</taxon>
    </lineage>
</organism>
<evidence type="ECO:0000313" key="12">
    <source>
        <dbReference type="EMBL" id="KAJ9667117.1"/>
    </source>
</evidence>
<evidence type="ECO:0000256" key="2">
    <source>
        <dbReference type="ARBA" id="ARBA00010666"/>
    </source>
</evidence>
<evidence type="ECO:0000256" key="6">
    <source>
        <dbReference type="ARBA" id="ARBA00023136"/>
    </source>
</evidence>
<feature type="transmembrane region" description="Helical" evidence="9">
    <location>
        <begin position="394"/>
        <end position="413"/>
    </location>
</feature>
<keyword evidence="4 9" id="KW-0812">Transmembrane</keyword>
<feature type="region of interest" description="Disordered" evidence="8">
    <location>
        <begin position="998"/>
        <end position="1019"/>
    </location>
</feature>
<accession>A0ABQ9P413</accession>
<evidence type="ECO:0008006" key="14">
    <source>
        <dbReference type="Google" id="ProtNLM"/>
    </source>
</evidence>
<protein>
    <recommendedName>
        <fullName evidence="14">Cas1p 10 TM acyl transferase domain-containing protein</fullName>
    </recommendedName>
</protein>
<keyword evidence="13" id="KW-1185">Reference proteome</keyword>
<name>A0ABQ9P413_9PEZI</name>
<dbReference type="Proteomes" id="UP001172684">
    <property type="component" value="Unassembled WGS sequence"/>
</dbReference>
<dbReference type="EMBL" id="JAPDRL010000014">
    <property type="protein sequence ID" value="KAJ9667117.1"/>
    <property type="molecule type" value="Genomic_DNA"/>
</dbReference>
<evidence type="ECO:0000256" key="8">
    <source>
        <dbReference type="SAM" id="MobiDB-lite"/>
    </source>
</evidence>
<feature type="transmembrane region" description="Helical" evidence="9">
    <location>
        <begin position="549"/>
        <end position="566"/>
    </location>
</feature>
<feature type="region of interest" description="Disordered" evidence="8">
    <location>
        <begin position="782"/>
        <end position="805"/>
    </location>
</feature>
<evidence type="ECO:0000256" key="9">
    <source>
        <dbReference type="SAM" id="Phobius"/>
    </source>
</evidence>
<dbReference type="InterPro" id="IPR012419">
    <property type="entry name" value="Cas1_AcylTrans_dom"/>
</dbReference>
<gene>
    <name evidence="12" type="ORF">H2201_002636</name>
</gene>
<feature type="transmembrane region" description="Helical" evidence="9">
    <location>
        <begin position="491"/>
        <end position="512"/>
    </location>
</feature>
<dbReference type="Pfam" id="PF07779">
    <property type="entry name" value="Cas1_AcylT"/>
    <property type="match status" value="1"/>
</dbReference>
<keyword evidence="7" id="KW-0325">Glycoprotein</keyword>
<evidence type="ECO:0000259" key="11">
    <source>
        <dbReference type="Pfam" id="PF24536"/>
    </source>
</evidence>
<evidence type="ECO:0000256" key="7">
    <source>
        <dbReference type="ARBA" id="ARBA00023180"/>
    </source>
</evidence>
<sequence>MPRFWLAEPPALSRFLSWSIFVLAVGTFVATICRPMFLDDDVPTHCTALLNHGQWLDNKFQNWQPPGCMLHKYEANDIASCLQSQKVLFVGDSTVRQVFWAAARKLARHDADKHKERAQKHSSYSYTRRNVTLEFWWDPFLNSTALKAKLRSRRNRLEGNPSSLIEQQDGATAMLLGTGLWHARHLGQGALQQFQRSINGAIAEGLPPSCNTSQCYSPITAANGVQDHLLIAPVEVPLYDKMSSDRARTLVPGVIEEMNLHLEQLSLHHGVPTMWAFKNMTFGRIDAYEESGVHVTDAVAAQRAAVLFNMLCNTKAAQAGGYPYDRTCCVVPKPRFSWRAFLAGLIVGLVHELASNAALSRAGLQILLATGYAGMADRTPMFNKVHKQYTDSDFIVLTGLGLLIGVLTLQQSSSFSRQKSRNPPNGAQSFLSRDQTDEWKGWMQLVILVYHYTGASKELWIYEAVRVLVASYLFLTGYGHTKYFYEKNDYSFRRVAAVLVRVNLLSCILPYMMSTEYVFYYFAPLASFWFLVVYATLRIGRSHNHLWQFLTAKILVSAALVSAFLHTPGPLEAVFNIFRTTCRIHWSVYEVRFRFGLDQYIVFVGMLTAVIHSRITSARSSIQQKEGPAFDPAQRHSFFLLLLVATFATIILVGYSIVAWQFPNKSDYNLWHPFISFLPVLAYAILRNSHPVLAAYHSRAFAWLGRCSLETFTLQYHIWLAGDTEGLLSTGLFRGDGTFFGDRWRDFVLLTPVFLFVSWKMSNATTVITNLIVKDAEENASHGSLKSDEPELPEHNSKGAATKPSHSGCLNLLRYFQSPANRKFLSHELNNARSVSEETWETPPDRQHEEDARFPFIQTCVTLGAGLNIEEGYEATISVLPFNIDISECDNNDGFTVIDVSNLDRVRYCFFVDGGVETAEYRHKQGMTNEDGDGSSEWLEPTEENIIPRLVPLKAEQYLSGYYFRGSKDWSATLDEKLRSFEDWPLVNVAALKETWPDHPWNDDVEEQKSDRSSPAGTTLSLRNASMQKLIGEALHDPENGDWIQEAECLPDFVPILRSYLYEHPESVHTSPGGLTLLRKCLAGSKDVDLSPFGQLPTETIRELIVSTSTTVEQLDLSGTNISEELLRETIRTTQLTELTVMQNPVLPLKTVLDSIKQTQASAPTAVNHPELFSGPFQEPSTITCRDFPAGRGTTFPVVQLIFMATDSKNLSQSISEGVPWTRLISENHDDPWVPYQSLMCCAMDVRDALVSPRKAILGTARYMRLVANTRMHSGVSEALAGAAKCFALSSDVRDHDLLDLLWLTHADRAEQDERKVSPIPGELYRTGKTLYHTSWELPPEFQEIKTGEWTVLVVRIRTDYMRSLNTPDVQSLGYAFVSADDDGNTIAVDLLGFLELVAGTDATSSSMSTRLAEIWDNEMSILRQAVTKNAETKSGEEALDTEVVRVCGTQEVEEVLKAMQEYKARRERGLPR</sequence>
<feature type="domain" description="NXPE C-terminal" evidence="11">
    <location>
        <begin position="63"/>
        <end position="143"/>
    </location>
</feature>
<dbReference type="PANTHER" id="PTHR13533">
    <property type="entry name" value="N-ACETYLNEURAMINATE 9-O-ACETYLTRANSFERASE"/>
    <property type="match status" value="1"/>
</dbReference>
<evidence type="ECO:0000313" key="13">
    <source>
        <dbReference type="Proteomes" id="UP001172684"/>
    </source>
</evidence>